<name>G8QMQ3_AZOOP</name>
<dbReference type="RefSeq" id="WP_014235335.1">
    <property type="nucleotide sequence ID" value="NC_016616.1"/>
</dbReference>
<organism evidence="2 3">
    <name type="scientific">Azospira oryzae (strain ATCC BAA-33 / DSM 13638 / PS)</name>
    <name type="common">Dechlorosoma suillum</name>
    <dbReference type="NCBI Taxonomy" id="640081"/>
    <lineage>
        <taxon>Bacteria</taxon>
        <taxon>Pseudomonadati</taxon>
        <taxon>Pseudomonadota</taxon>
        <taxon>Betaproteobacteria</taxon>
        <taxon>Rhodocyclales</taxon>
        <taxon>Rhodocyclaceae</taxon>
        <taxon>Azospira</taxon>
    </lineage>
</organism>
<dbReference type="Proteomes" id="UP000005633">
    <property type="component" value="Chromosome"/>
</dbReference>
<gene>
    <name evidence="2" type="ordered locus">Dsui_0213</name>
</gene>
<dbReference type="AlphaFoldDB" id="G8QMQ3"/>
<dbReference type="HOGENOM" id="CLU_2115967_0_0_4"/>
<proteinExistence type="predicted"/>
<protein>
    <submittedName>
        <fullName evidence="2">Uncharacterized protein</fullName>
    </submittedName>
</protein>
<dbReference type="STRING" id="640081.Dsui_0213"/>
<keyword evidence="1" id="KW-0812">Transmembrane</keyword>
<dbReference type="EMBL" id="CP003153">
    <property type="protein sequence ID" value="AEV24633.1"/>
    <property type="molecule type" value="Genomic_DNA"/>
</dbReference>
<evidence type="ECO:0000313" key="3">
    <source>
        <dbReference type="Proteomes" id="UP000005633"/>
    </source>
</evidence>
<feature type="transmembrane region" description="Helical" evidence="1">
    <location>
        <begin position="62"/>
        <end position="83"/>
    </location>
</feature>
<feature type="transmembrane region" description="Helical" evidence="1">
    <location>
        <begin position="37"/>
        <end position="56"/>
    </location>
</feature>
<keyword evidence="1" id="KW-0472">Membrane</keyword>
<keyword evidence="1" id="KW-1133">Transmembrane helix</keyword>
<evidence type="ECO:0000313" key="2">
    <source>
        <dbReference type="EMBL" id="AEV24633.1"/>
    </source>
</evidence>
<reference evidence="2 3" key="1">
    <citation type="journal article" date="2012" name="J. Bacteriol.">
        <title>Complete genome sequence of the anaerobic perchlorate-reducing bacterium Azospira suillum strain PS.</title>
        <authorList>
            <person name="Byrne-Bailey K.G."/>
            <person name="Coates J.D."/>
        </authorList>
    </citation>
    <scope>NUCLEOTIDE SEQUENCE [LARGE SCALE GENOMIC DNA]</scope>
    <source>
        <strain evidence="3">ATCC BAA-33 / DSM 13638 / PS</strain>
    </source>
</reference>
<feature type="transmembrane region" description="Helical" evidence="1">
    <location>
        <begin position="6"/>
        <end position="25"/>
    </location>
</feature>
<sequence>MNEILLLAHEILCAAIFYSVFIRAVRSCEKVRTDVRLAFFVLGIVACTGMAAPLAWGFAPDGFTLVLLAAVAIVEIVTSHHWACGVPDSFYKPGCAPRQRRASDRNEGGHHAGA</sequence>
<dbReference type="KEGG" id="dsu:Dsui_0213"/>
<accession>G8QMQ3</accession>
<evidence type="ECO:0000256" key="1">
    <source>
        <dbReference type="SAM" id="Phobius"/>
    </source>
</evidence>